<sequence>MVNSGCSQAHSNTMELALLLEKLTNEKLLHLHAVASKNNDVQLADFVEREFLGEQNGEFLSDADSHPKVAAKPYEKPVMVETNLSGVHPSRG</sequence>
<dbReference type="EMBL" id="CM042046">
    <property type="protein sequence ID" value="KAI3676221.1"/>
    <property type="molecule type" value="Genomic_DNA"/>
</dbReference>
<keyword evidence="2" id="KW-1185">Reference proteome</keyword>
<proteinExistence type="predicted"/>
<comment type="caution">
    <text evidence="1">The sequence shown here is derived from an EMBL/GenBank/DDBJ whole genome shotgun (WGS) entry which is preliminary data.</text>
</comment>
<name>A0ACB8XYN1_9ASTR</name>
<reference evidence="2" key="1">
    <citation type="journal article" date="2022" name="Mol. Ecol. Resour.">
        <title>The genomes of chicory, endive, great burdock and yacon provide insights into Asteraceae palaeo-polyploidization history and plant inulin production.</title>
        <authorList>
            <person name="Fan W."/>
            <person name="Wang S."/>
            <person name="Wang H."/>
            <person name="Wang A."/>
            <person name="Jiang F."/>
            <person name="Liu H."/>
            <person name="Zhao H."/>
            <person name="Xu D."/>
            <person name="Zhang Y."/>
        </authorList>
    </citation>
    <scope>NUCLEOTIDE SEQUENCE [LARGE SCALE GENOMIC DNA]</scope>
    <source>
        <strain evidence="2">cv. Yunnan</strain>
    </source>
</reference>
<gene>
    <name evidence="1" type="ORF">L1987_85822</name>
</gene>
<reference evidence="1 2" key="2">
    <citation type="journal article" date="2022" name="Mol. Ecol. Resour.">
        <title>The genomes of chicory, endive, great burdock and yacon provide insights into Asteraceae paleo-polyploidization history and plant inulin production.</title>
        <authorList>
            <person name="Fan W."/>
            <person name="Wang S."/>
            <person name="Wang H."/>
            <person name="Wang A."/>
            <person name="Jiang F."/>
            <person name="Liu H."/>
            <person name="Zhao H."/>
            <person name="Xu D."/>
            <person name="Zhang Y."/>
        </authorList>
    </citation>
    <scope>NUCLEOTIDE SEQUENCE [LARGE SCALE GENOMIC DNA]</scope>
    <source>
        <strain evidence="2">cv. Yunnan</strain>
        <tissue evidence="1">Leaves</tissue>
    </source>
</reference>
<organism evidence="1 2">
    <name type="scientific">Smallanthus sonchifolius</name>
    <dbReference type="NCBI Taxonomy" id="185202"/>
    <lineage>
        <taxon>Eukaryota</taxon>
        <taxon>Viridiplantae</taxon>
        <taxon>Streptophyta</taxon>
        <taxon>Embryophyta</taxon>
        <taxon>Tracheophyta</taxon>
        <taxon>Spermatophyta</taxon>
        <taxon>Magnoliopsida</taxon>
        <taxon>eudicotyledons</taxon>
        <taxon>Gunneridae</taxon>
        <taxon>Pentapetalae</taxon>
        <taxon>asterids</taxon>
        <taxon>campanulids</taxon>
        <taxon>Asterales</taxon>
        <taxon>Asteraceae</taxon>
        <taxon>Asteroideae</taxon>
        <taxon>Heliantheae alliance</taxon>
        <taxon>Millerieae</taxon>
        <taxon>Smallanthus</taxon>
    </lineage>
</organism>
<protein>
    <submittedName>
        <fullName evidence="1">Uncharacterized protein</fullName>
    </submittedName>
</protein>
<evidence type="ECO:0000313" key="2">
    <source>
        <dbReference type="Proteomes" id="UP001056120"/>
    </source>
</evidence>
<accession>A0ACB8XYN1</accession>
<dbReference type="Proteomes" id="UP001056120">
    <property type="component" value="Linkage Group LG29"/>
</dbReference>
<evidence type="ECO:0000313" key="1">
    <source>
        <dbReference type="EMBL" id="KAI3676221.1"/>
    </source>
</evidence>